<evidence type="ECO:0000313" key="3">
    <source>
        <dbReference type="Proteomes" id="UP000187651"/>
    </source>
</evidence>
<dbReference type="RefSeq" id="WP_074520508.1">
    <property type="nucleotide sequence ID" value="NZ_FNHZ01000001.1"/>
</dbReference>
<dbReference type="GO" id="GO:0016747">
    <property type="term" value="F:acyltransferase activity, transferring groups other than amino-acyl groups"/>
    <property type="evidence" value="ECO:0007669"/>
    <property type="project" value="InterPro"/>
</dbReference>
<dbReference type="AlphaFoldDB" id="A0A1G9T474"/>
<dbReference type="Pfam" id="PF00583">
    <property type="entry name" value="Acetyltransf_1"/>
    <property type="match status" value="1"/>
</dbReference>
<dbReference type="PANTHER" id="PTHR39173:SF1">
    <property type="entry name" value="ACETYLTRANSFERASE"/>
    <property type="match status" value="1"/>
</dbReference>
<keyword evidence="3" id="KW-1185">Reference proteome</keyword>
<protein>
    <submittedName>
        <fullName evidence="2">Predicted acetyltransferase</fullName>
    </submittedName>
</protein>
<dbReference type="Proteomes" id="UP000187651">
    <property type="component" value="Unassembled WGS sequence"/>
</dbReference>
<organism evidence="2 3">
    <name type="scientific">Lachnospira pectinoschiza</name>
    <dbReference type="NCBI Taxonomy" id="28052"/>
    <lineage>
        <taxon>Bacteria</taxon>
        <taxon>Bacillati</taxon>
        <taxon>Bacillota</taxon>
        <taxon>Clostridia</taxon>
        <taxon>Lachnospirales</taxon>
        <taxon>Lachnospiraceae</taxon>
        <taxon>Lachnospira</taxon>
    </lineage>
</organism>
<dbReference type="CDD" id="cd04301">
    <property type="entry name" value="NAT_SF"/>
    <property type="match status" value="1"/>
</dbReference>
<sequence length="175" mass="20356">MIYLKEANMEDMEKEYEFITNTPEDENGFTNPDTGCSLEDFKDKILPGLINMSKGIDLPKGYVPQTSYFLWDEDKIVGLFRVRHYLNDFLKEHAGHIGYGIAREYRGKGYATKGLSLALDMARDIILEDELYLSVRKTNPASLKVQTKNGAYIHHEDEEEYYTRIKIWDLEDDKL</sequence>
<feature type="domain" description="N-acetyltransferase" evidence="1">
    <location>
        <begin position="2"/>
        <end position="175"/>
    </location>
</feature>
<evidence type="ECO:0000313" key="2">
    <source>
        <dbReference type="EMBL" id="SDM42442.1"/>
    </source>
</evidence>
<dbReference type="PROSITE" id="PS51186">
    <property type="entry name" value="GNAT"/>
    <property type="match status" value="1"/>
</dbReference>
<name>A0A1G9T474_9FIRM</name>
<proteinExistence type="predicted"/>
<keyword evidence="2" id="KW-0808">Transferase</keyword>
<gene>
    <name evidence="2" type="ORF">SAMN05216544_0204</name>
</gene>
<accession>A0A1G9T474</accession>
<dbReference type="SUPFAM" id="SSF55729">
    <property type="entry name" value="Acyl-CoA N-acyltransferases (Nat)"/>
    <property type="match status" value="1"/>
</dbReference>
<dbReference type="InterPro" id="IPR016181">
    <property type="entry name" value="Acyl_CoA_acyltransferase"/>
</dbReference>
<dbReference type="OrthoDB" id="9810615at2"/>
<evidence type="ECO:0000259" key="1">
    <source>
        <dbReference type="PROSITE" id="PS51186"/>
    </source>
</evidence>
<dbReference type="InterPro" id="IPR000182">
    <property type="entry name" value="GNAT_dom"/>
</dbReference>
<dbReference type="Gene3D" id="3.40.630.30">
    <property type="match status" value="1"/>
</dbReference>
<reference evidence="3" key="1">
    <citation type="submission" date="2016-10" db="EMBL/GenBank/DDBJ databases">
        <authorList>
            <person name="Varghese N."/>
            <person name="Submissions S."/>
        </authorList>
    </citation>
    <scope>NUCLEOTIDE SEQUENCE [LARGE SCALE GENOMIC DNA]</scope>
    <source>
        <strain evidence="3">M83</strain>
    </source>
</reference>
<dbReference type="PANTHER" id="PTHR39173">
    <property type="entry name" value="ACETYLTRANSFERASE"/>
    <property type="match status" value="1"/>
</dbReference>
<dbReference type="EMBL" id="FNHZ01000001">
    <property type="protein sequence ID" value="SDM42442.1"/>
    <property type="molecule type" value="Genomic_DNA"/>
</dbReference>